<reference evidence="3 4" key="1">
    <citation type="submission" date="2016-07" db="EMBL/GenBank/DDBJ databases">
        <title>Pervasive Adenine N6-methylation of Active Genes in Fungi.</title>
        <authorList>
            <consortium name="DOE Joint Genome Institute"/>
            <person name="Mondo S.J."/>
            <person name="Dannebaum R.O."/>
            <person name="Kuo R.C."/>
            <person name="Labutti K."/>
            <person name="Haridas S."/>
            <person name="Kuo A."/>
            <person name="Salamov A."/>
            <person name="Ahrendt S.R."/>
            <person name="Lipzen A."/>
            <person name="Sullivan W."/>
            <person name="Andreopoulos W.B."/>
            <person name="Clum A."/>
            <person name="Lindquist E."/>
            <person name="Daum C."/>
            <person name="Ramamoorthy G.K."/>
            <person name="Gryganskyi A."/>
            <person name="Culley D."/>
            <person name="Magnuson J.K."/>
            <person name="James T.Y."/>
            <person name="O'Malley M.A."/>
            <person name="Stajich J.E."/>
            <person name="Spatafora J.W."/>
            <person name="Visel A."/>
            <person name="Grigoriev I.V."/>
        </authorList>
    </citation>
    <scope>NUCLEOTIDE SEQUENCE [LARGE SCALE GENOMIC DNA]</scope>
    <source>
        <strain evidence="3 4">JEL800</strain>
    </source>
</reference>
<dbReference type="STRING" id="329046.A0A1Y2B9Q1"/>
<evidence type="ECO:0000259" key="2">
    <source>
        <dbReference type="Pfam" id="PF09994"/>
    </source>
</evidence>
<dbReference type="PANTHER" id="PTHR33840">
    <property type="match status" value="1"/>
</dbReference>
<dbReference type="AlphaFoldDB" id="A0A1Y2B9Q1"/>
<accession>A0A1Y2B9Q1</accession>
<sequence length="421" mass="46744">MGTFSELADFESEPDVTDSQSELSPTSTLYSPLTNSLHGVRKLVVCVDGTWQHPGTVSDVESMGGVKVTAAMTPSNVVKIAYLAQQLGKESNSPQKIYYHSGVGTEVDDATDRALEGFPHLFLEFEPNRFLLSGAFGNIKEYVVDAYTWLAKEYQPGDEIYAFGFSRGSTVVRSLFSLLRFSGLPATVPKDQDSLNAIVNLHYAHYETRLDRAGKQTPLPQDHIIPTLQFLGVFDTVTALECVGIIEENDYHDMNIGMTVKNAAHAISIDEKRSYFLPTLFEAVPQLPEGLTREQVWFRGDHADIGGGWWEQELSLIPLKWMIDKAREAGLDVRDATEFDSSFVPFLLGASQKSLQSRKNIKVHDYFASLKSESNSTMGKKVSRDVSGYMKDSNKYFPSKLHESVARLGNLLPPAENLAIV</sequence>
<gene>
    <name evidence="3" type="ORF">BCR33DRAFT_744507</name>
</gene>
<dbReference type="InterPro" id="IPR018712">
    <property type="entry name" value="Tle1-like_cat"/>
</dbReference>
<evidence type="ECO:0000313" key="4">
    <source>
        <dbReference type="Proteomes" id="UP000193642"/>
    </source>
</evidence>
<dbReference type="PANTHER" id="PTHR33840:SF1">
    <property type="entry name" value="TLE1 PHOSPHOLIPASE DOMAIN-CONTAINING PROTEIN"/>
    <property type="match status" value="1"/>
</dbReference>
<feature type="compositionally biased region" description="Polar residues" evidence="1">
    <location>
        <begin position="17"/>
        <end position="28"/>
    </location>
</feature>
<dbReference type="Proteomes" id="UP000193642">
    <property type="component" value="Unassembled WGS sequence"/>
</dbReference>
<organism evidence="3 4">
    <name type="scientific">Rhizoclosmatium globosum</name>
    <dbReference type="NCBI Taxonomy" id="329046"/>
    <lineage>
        <taxon>Eukaryota</taxon>
        <taxon>Fungi</taxon>
        <taxon>Fungi incertae sedis</taxon>
        <taxon>Chytridiomycota</taxon>
        <taxon>Chytridiomycota incertae sedis</taxon>
        <taxon>Chytridiomycetes</taxon>
        <taxon>Chytridiales</taxon>
        <taxon>Chytriomycetaceae</taxon>
        <taxon>Rhizoclosmatium</taxon>
    </lineage>
</organism>
<keyword evidence="4" id="KW-1185">Reference proteome</keyword>
<dbReference type="EMBL" id="MCGO01000076">
    <property type="protein sequence ID" value="ORY31559.1"/>
    <property type="molecule type" value="Genomic_DNA"/>
</dbReference>
<feature type="region of interest" description="Disordered" evidence="1">
    <location>
        <begin position="1"/>
        <end position="28"/>
    </location>
</feature>
<evidence type="ECO:0000313" key="3">
    <source>
        <dbReference type="EMBL" id="ORY31559.1"/>
    </source>
</evidence>
<protein>
    <recommendedName>
        <fullName evidence="2">T6SS Phospholipase effector Tle1-like catalytic domain-containing protein</fullName>
    </recommendedName>
</protein>
<name>A0A1Y2B9Q1_9FUNG</name>
<dbReference type="Pfam" id="PF09994">
    <property type="entry name" value="T6SS_Tle1-like_cat"/>
    <property type="match status" value="1"/>
</dbReference>
<dbReference type="OrthoDB" id="3057168at2759"/>
<proteinExistence type="predicted"/>
<comment type="caution">
    <text evidence="3">The sequence shown here is derived from an EMBL/GenBank/DDBJ whole genome shotgun (WGS) entry which is preliminary data.</text>
</comment>
<feature type="domain" description="T6SS Phospholipase effector Tle1-like catalytic" evidence="2">
    <location>
        <begin position="41"/>
        <end position="324"/>
    </location>
</feature>
<evidence type="ECO:0000256" key="1">
    <source>
        <dbReference type="SAM" id="MobiDB-lite"/>
    </source>
</evidence>